<name>A0A9P0DRJ9_PHYSR</name>
<evidence type="ECO:0000256" key="1">
    <source>
        <dbReference type="SAM" id="MobiDB-lite"/>
    </source>
</evidence>
<feature type="region of interest" description="Disordered" evidence="1">
    <location>
        <begin position="1"/>
        <end position="33"/>
    </location>
</feature>
<evidence type="ECO:0000313" key="3">
    <source>
        <dbReference type="Proteomes" id="UP001153712"/>
    </source>
</evidence>
<gene>
    <name evidence="2" type="ORF">PHYEVI_LOCUS4468</name>
</gene>
<reference evidence="2" key="1">
    <citation type="submission" date="2022-01" db="EMBL/GenBank/DDBJ databases">
        <authorList>
            <person name="King R."/>
        </authorList>
    </citation>
    <scope>NUCLEOTIDE SEQUENCE</scope>
</reference>
<protein>
    <submittedName>
        <fullName evidence="2">Uncharacterized protein</fullName>
    </submittedName>
</protein>
<keyword evidence="3" id="KW-1185">Reference proteome</keyword>
<feature type="compositionally biased region" description="Basic and acidic residues" evidence="1">
    <location>
        <begin position="1"/>
        <end position="20"/>
    </location>
</feature>
<accession>A0A9P0DRJ9</accession>
<organism evidence="2 3">
    <name type="scientific">Phyllotreta striolata</name>
    <name type="common">Striped flea beetle</name>
    <name type="synonym">Crioceris striolata</name>
    <dbReference type="NCBI Taxonomy" id="444603"/>
    <lineage>
        <taxon>Eukaryota</taxon>
        <taxon>Metazoa</taxon>
        <taxon>Ecdysozoa</taxon>
        <taxon>Arthropoda</taxon>
        <taxon>Hexapoda</taxon>
        <taxon>Insecta</taxon>
        <taxon>Pterygota</taxon>
        <taxon>Neoptera</taxon>
        <taxon>Endopterygota</taxon>
        <taxon>Coleoptera</taxon>
        <taxon>Polyphaga</taxon>
        <taxon>Cucujiformia</taxon>
        <taxon>Chrysomeloidea</taxon>
        <taxon>Chrysomelidae</taxon>
        <taxon>Galerucinae</taxon>
        <taxon>Alticini</taxon>
        <taxon>Phyllotreta</taxon>
    </lineage>
</organism>
<dbReference type="AlphaFoldDB" id="A0A9P0DRJ9"/>
<dbReference type="Proteomes" id="UP001153712">
    <property type="component" value="Chromosome 15"/>
</dbReference>
<sequence length="65" mass="7636">MSLYRKFEGDDSKMPTKAEELQDEETPENSSKIPNKVIFDPWIIDEDLHGSMTNFKIEFDVQNEQ</sequence>
<dbReference type="EMBL" id="OU900108">
    <property type="protein sequence ID" value="CAH1167256.1"/>
    <property type="molecule type" value="Genomic_DNA"/>
</dbReference>
<evidence type="ECO:0000313" key="2">
    <source>
        <dbReference type="EMBL" id="CAH1167256.1"/>
    </source>
</evidence>
<proteinExistence type="predicted"/>